<keyword evidence="7 9" id="KW-1133">Transmembrane helix</keyword>
<organism evidence="11">
    <name type="scientific">candidate division WOR-3 bacterium</name>
    <dbReference type="NCBI Taxonomy" id="2052148"/>
    <lineage>
        <taxon>Bacteria</taxon>
        <taxon>Bacteria division WOR-3</taxon>
    </lineage>
</organism>
<comment type="subcellular location">
    <subcellularLocation>
        <location evidence="2">Cell membrane</location>
    </subcellularLocation>
    <subcellularLocation>
        <location evidence="1">Membrane</location>
        <topology evidence="1">Multi-pass membrane protein</topology>
    </subcellularLocation>
</comment>
<feature type="domain" description="Bacterial sugar transferase" evidence="10">
    <location>
        <begin position="268"/>
        <end position="462"/>
    </location>
</feature>
<evidence type="ECO:0000256" key="4">
    <source>
        <dbReference type="ARBA" id="ARBA00022475"/>
    </source>
</evidence>
<dbReference type="AlphaFoldDB" id="A0A7C3N6M1"/>
<sequence length="466" mass="54709">MIVKSSKIEKSIIIVTDIFVIVLSYLFALWLRMHSGFFPKSVPIVFTFNHILTLLGVTFFQIYIFYEKGLYSEKNFLRRIKQVPIIIQSALITIIFLLFFSYLTKGNPFLERRSVIVIAFIVEIFLLILFRLVIFRNFFHTLLKKGIGRENVLIVGNRDIAERLELALYDFDRFRFLIKGKISENITVNDVEKFIQNNRIDTVFFIEEGIEKNTLVNLIALCKNKNHQVFLLSNMFDFAFSNVDMTTFEGIPVIELTQKNKVFNLLIKRVMDIIISLLLLLILLPFFLIIALIIKIDSSGPVFFLQERVGRNGKKFKMFKFRTMYKDNDERIHKEYVTKLIKEGKKDESGIYKIKNDPRITKIGKFLRAFSLDEFPQLINVLKGEMSLVGPRPPIEYEVENYDEWHKRRLSVKPGMTGMWQVSGRNRVGFEDMVLLDIYYVENFNIWLDIIILLKTIPAVIKREGE</sequence>
<dbReference type="Pfam" id="PF02397">
    <property type="entry name" value="Bac_transf"/>
    <property type="match status" value="1"/>
</dbReference>
<dbReference type="PANTHER" id="PTHR30576:SF4">
    <property type="entry name" value="UNDECAPRENYL-PHOSPHATE GALACTOSE PHOSPHOTRANSFERASE"/>
    <property type="match status" value="1"/>
</dbReference>
<name>A0A7C3N6M1_UNCW3</name>
<keyword evidence="6 9" id="KW-0812">Transmembrane</keyword>
<protein>
    <submittedName>
        <fullName evidence="11">Sugar transferase</fullName>
    </submittedName>
</protein>
<reference evidence="11" key="1">
    <citation type="journal article" date="2020" name="mSystems">
        <title>Genome- and Community-Level Interaction Insights into Carbon Utilization and Element Cycling Functions of Hydrothermarchaeota in Hydrothermal Sediment.</title>
        <authorList>
            <person name="Zhou Z."/>
            <person name="Liu Y."/>
            <person name="Xu W."/>
            <person name="Pan J."/>
            <person name="Luo Z.H."/>
            <person name="Li M."/>
        </authorList>
    </citation>
    <scope>NUCLEOTIDE SEQUENCE [LARGE SCALE GENOMIC DNA]</scope>
    <source>
        <strain evidence="11">SpSt-464</strain>
    </source>
</reference>
<dbReference type="PANTHER" id="PTHR30576">
    <property type="entry name" value="COLANIC BIOSYNTHESIS UDP-GLUCOSE LIPID CARRIER TRANSFERASE"/>
    <property type="match status" value="1"/>
</dbReference>
<evidence type="ECO:0000313" key="11">
    <source>
        <dbReference type="EMBL" id="HFK24358.1"/>
    </source>
</evidence>
<proteinExistence type="inferred from homology"/>
<evidence type="ECO:0000256" key="1">
    <source>
        <dbReference type="ARBA" id="ARBA00004141"/>
    </source>
</evidence>
<feature type="transmembrane region" description="Helical" evidence="9">
    <location>
        <begin position="85"/>
        <end position="103"/>
    </location>
</feature>
<feature type="transmembrane region" description="Helical" evidence="9">
    <location>
        <begin position="273"/>
        <end position="294"/>
    </location>
</feature>
<feature type="transmembrane region" description="Helical" evidence="9">
    <location>
        <begin position="115"/>
        <end position="135"/>
    </location>
</feature>
<evidence type="ECO:0000256" key="9">
    <source>
        <dbReference type="SAM" id="Phobius"/>
    </source>
</evidence>
<dbReference type="GO" id="GO:0016780">
    <property type="term" value="F:phosphotransferase activity, for other substituted phosphate groups"/>
    <property type="evidence" value="ECO:0007669"/>
    <property type="project" value="TreeGrafter"/>
</dbReference>
<evidence type="ECO:0000259" key="10">
    <source>
        <dbReference type="Pfam" id="PF02397"/>
    </source>
</evidence>
<dbReference type="InterPro" id="IPR003362">
    <property type="entry name" value="Bact_transf"/>
</dbReference>
<evidence type="ECO:0000256" key="8">
    <source>
        <dbReference type="ARBA" id="ARBA00023136"/>
    </source>
</evidence>
<feature type="transmembrane region" description="Helical" evidence="9">
    <location>
        <begin position="43"/>
        <end position="65"/>
    </location>
</feature>
<evidence type="ECO:0000256" key="7">
    <source>
        <dbReference type="ARBA" id="ARBA00022989"/>
    </source>
</evidence>
<keyword evidence="5 11" id="KW-0808">Transferase</keyword>
<dbReference type="InterPro" id="IPR017475">
    <property type="entry name" value="EPS_sugar_tfrase"/>
</dbReference>
<evidence type="ECO:0000256" key="2">
    <source>
        <dbReference type="ARBA" id="ARBA00004236"/>
    </source>
</evidence>
<dbReference type="EMBL" id="DSTT01000006">
    <property type="protein sequence ID" value="HFK24358.1"/>
    <property type="molecule type" value="Genomic_DNA"/>
</dbReference>
<keyword evidence="8 9" id="KW-0472">Membrane</keyword>
<evidence type="ECO:0000256" key="3">
    <source>
        <dbReference type="ARBA" id="ARBA00006464"/>
    </source>
</evidence>
<evidence type="ECO:0000256" key="5">
    <source>
        <dbReference type="ARBA" id="ARBA00022679"/>
    </source>
</evidence>
<gene>
    <name evidence="11" type="ORF">ENS15_06925</name>
</gene>
<dbReference type="GO" id="GO:0005886">
    <property type="term" value="C:plasma membrane"/>
    <property type="evidence" value="ECO:0007669"/>
    <property type="project" value="UniProtKB-SubCell"/>
</dbReference>
<evidence type="ECO:0000256" key="6">
    <source>
        <dbReference type="ARBA" id="ARBA00022692"/>
    </source>
</evidence>
<dbReference type="NCBIfam" id="TIGR03025">
    <property type="entry name" value="EPS_sugtrans"/>
    <property type="match status" value="1"/>
</dbReference>
<keyword evidence="4" id="KW-1003">Cell membrane</keyword>
<comment type="similarity">
    <text evidence="3">Belongs to the bacterial sugar transferase family.</text>
</comment>
<feature type="transmembrane region" description="Helical" evidence="9">
    <location>
        <begin position="12"/>
        <end position="31"/>
    </location>
</feature>
<comment type="caution">
    <text evidence="11">The sequence shown here is derived from an EMBL/GenBank/DDBJ whole genome shotgun (WGS) entry which is preliminary data.</text>
</comment>
<accession>A0A7C3N6M1</accession>